<dbReference type="Pfam" id="PF12697">
    <property type="entry name" value="Abhydrolase_6"/>
    <property type="match status" value="1"/>
</dbReference>
<evidence type="ECO:0000313" key="3">
    <source>
        <dbReference type="EMBL" id="KAF9530599.1"/>
    </source>
</evidence>
<gene>
    <name evidence="3" type="ORF">CPB83DRAFT_810496</name>
</gene>
<keyword evidence="4" id="KW-1185">Reference proteome</keyword>
<dbReference type="Gene3D" id="3.40.50.1820">
    <property type="entry name" value="alpha/beta hydrolase"/>
    <property type="match status" value="1"/>
</dbReference>
<dbReference type="EMBL" id="MU157839">
    <property type="protein sequence ID" value="KAF9530599.1"/>
    <property type="molecule type" value="Genomic_DNA"/>
</dbReference>
<dbReference type="Proteomes" id="UP000807306">
    <property type="component" value="Unassembled WGS sequence"/>
</dbReference>
<proteinExistence type="predicted"/>
<evidence type="ECO:0000259" key="2">
    <source>
        <dbReference type="Pfam" id="PF12697"/>
    </source>
</evidence>
<protein>
    <submittedName>
        <fullName evidence="3">Alpha/Beta hydrolase protein</fullName>
    </submittedName>
</protein>
<feature type="region of interest" description="Disordered" evidence="1">
    <location>
        <begin position="1"/>
        <end position="36"/>
    </location>
</feature>
<accession>A0A9P6JSB7</accession>
<evidence type="ECO:0000313" key="4">
    <source>
        <dbReference type="Proteomes" id="UP000807306"/>
    </source>
</evidence>
<comment type="caution">
    <text evidence="3">The sequence shown here is derived from an EMBL/GenBank/DDBJ whole genome shotgun (WGS) entry which is preliminary data.</text>
</comment>
<organism evidence="3 4">
    <name type="scientific">Crepidotus variabilis</name>
    <dbReference type="NCBI Taxonomy" id="179855"/>
    <lineage>
        <taxon>Eukaryota</taxon>
        <taxon>Fungi</taxon>
        <taxon>Dikarya</taxon>
        <taxon>Basidiomycota</taxon>
        <taxon>Agaricomycotina</taxon>
        <taxon>Agaricomycetes</taxon>
        <taxon>Agaricomycetidae</taxon>
        <taxon>Agaricales</taxon>
        <taxon>Agaricineae</taxon>
        <taxon>Crepidotaceae</taxon>
        <taxon>Crepidotus</taxon>
    </lineage>
</organism>
<dbReference type="SUPFAM" id="SSF53474">
    <property type="entry name" value="alpha/beta-Hydrolases"/>
    <property type="match status" value="1"/>
</dbReference>
<dbReference type="InterPro" id="IPR029058">
    <property type="entry name" value="AB_hydrolase_fold"/>
</dbReference>
<name>A0A9P6JSB7_9AGAR</name>
<sequence>MASPAKSSEWPPKLRTVLPIFPPPEPLQQPTLPSPPRKPAFSVPYTLSTHLVPATYLRTTKPVPIPDYTFLPSATKAEKKRIVLQTTQTLFKLRGELGRQSDGHPQALWNCLNRYVRHDLKEANDRTGITLFLAHANGFPKEIWEPMLDRLLSSQAGKIIEEVWAWEAVQHGDAGLINAASASGTFDWSDNARDIVNFLSNFLPTRATNGDLPTRLTRVPEREVKERLEAGFHRRRVVFVGHSLGGTSLSFAACLYPALCTSLVLIDPIILETPTEVESGAGRKGIQMMIGGAISRRNEWPSREAVLTGFLESPFFRAWDPSVLKVYIECATYTTPSGTTKLKMPGILEAIVFADFYTAMEVFRHFHTLDKNIPLRCILPGKDEAMGIPGGSVKWVELRPTNSTNVKIPGTGHLIPHEAPRELADDLAEYLLQSFHLADSSDIVKPKL</sequence>
<evidence type="ECO:0000256" key="1">
    <source>
        <dbReference type="SAM" id="MobiDB-lite"/>
    </source>
</evidence>
<dbReference type="InterPro" id="IPR000073">
    <property type="entry name" value="AB_hydrolase_1"/>
</dbReference>
<dbReference type="OrthoDB" id="94039at2759"/>
<feature type="domain" description="AB hydrolase-1" evidence="2">
    <location>
        <begin position="132"/>
        <end position="425"/>
    </location>
</feature>
<keyword evidence="3" id="KW-0378">Hydrolase</keyword>
<dbReference type="GO" id="GO:0016787">
    <property type="term" value="F:hydrolase activity"/>
    <property type="evidence" value="ECO:0007669"/>
    <property type="project" value="UniProtKB-KW"/>
</dbReference>
<feature type="compositionally biased region" description="Pro residues" evidence="1">
    <location>
        <begin position="20"/>
        <end position="36"/>
    </location>
</feature>
<dbReference type="AlphaFoldDB" id="A0A9P6JSB7"/>
<reference evidence="3" key="1">
    <citation type="submission" date="2020-11" db="EMBL/GenBank/DDBJ databases">
        <authorList>
            <consortium name="DOE Joint Genome Institute"/>
            <person name="Ahrendt S."/>
            <person name="Riley R."/>
            <person name="Andreopoulos W."/>
            <person name="Labutti K."/>
            <person name="Pangilinan J."/>
            <person name="Ruiz-Duenas F.J."/>
            <person name="Barrasa J.M."/>
            <person name="Sanchez-Garcia M."/>
            <person name="Camarero S."/>
            <person name="Miyauchi S."/>
            <person name="Serrano A."/>
            <person name="Linde D."/>
            <person name="Babiker R."/>
            <person name="Drula E."/>
            <person name="Ayuso-Fernandez I."/>
            <person name="Pacheco R."/>
            <person name="Padilla G."/>
            <person name="Ferreira P."/>
            <person name="Barriuso J."/>
            <person name="Kellner H."/>
            <person name="Castanera R."/>
            <person name="Alfaro M."/>
            <person name="Ramirez L."/>
            <person name="Pisabarro A.G."/>
            <person name="Kuo A."/>
            <person name="Tritt A."/>
            <person name="Lipzen A."/>
            <person name="He G."/>
            <person name="Yan M."/>
            <person name="Ng V."/>
            <person name="Cullen D."/>
            <person name="Martin F."/>
            <person name="Rosso M.-N."/>
            <person name="Henrissat B."/>
            <person name="Hibbett D."/>
            <person name="Martinez A.T."/>
            <person name="Grigoriev I.V."/>
        </authorList>
    </citation>
    <scope>NUCLEOTIDE SEQUENCE</scope>
    <source>
        <strain evidence="3">CBS 506.95</strain>
    </source>
</reference>